<feature type="compositionally biased region" description="Basic and acidic residues" evidence="2">
    <location>
        <begin position="239"/>
        <end position="250"/>
    </location>
</feature>
<gene>
    <name evidence="3" type="ORF">FHL15_004454</name>
</gene>
<dbReference type="STRING" id="2512241.A0A553I3A9"/>
<protein>
    <submittedName>
        <fullName evidence="3">Uncharacterized protein</fullName>
    </submittedName>
</protein>
<proteinExistence type="predicted"/>
<evidence type="ECO:0000256" key="2">
    <source>
        <dbReference type="SAM" id="MobiDB-lite"/>
    </source>
</evidence>
<dbReference type="InterPro" id="IPR014751">
    <property type="entry name" value="XRCC4-like_C"/>
</dbReference>
<keyword evidence="1" id="KW-0175">Coiled coil</keyword>
<feature type="compositionally biased region" description="Low complexity" evidence="2">
    <location>
        <begin position="319"/>
        <end position="334"/>
    </location>
</feature>
<dbReference type="EMBL" id="VFLP01000020">
    <property type="protein sequence ID" value="TRX94682.1"/>
    <property type="molecule type" value="Genomic_DNA"/>
</dbReference>
<comment type="caution">
    <text evidence="3">The sequence shown here is derived from an EMBL/GenBank/DDBJ whole genome shotgun (WGS) entry which is preliminary data.</text>
</comment>
<name>A0A553I3A9_9PEZI</name>
<sequence>MRRARIDATGSETPGTQTFMHYPQLAGGKLTTQSFSYIVRQKKIDEYKTSPGHCTDEEWQQILTSTFVDLKPVPDTEIRADVQSDGTSVILSFRKNIQGITQRLGSIKLDENDRTEISPFDWCVSAITSRTKVTDELVAATAKIKSLEQIANELKAQLDDFIKTKEEDETQMLEKFRDLLNEKKLKIRQQHRLISTAKVDPEKLANIGGDGQDVHRNAGPSRSGKRKAPVKEEEESDDGFEKMDVDKQDGGGDADTSTEAESSSDVDGNRQMSTDNDATASDPDTDDEPPVRAEVKRKGVSRTTKPKTSASKQTAGPSRSTRAATQKQAAAAAADSEDEDDEVPPPRTLPFMKIKQKAPPKPADDDETQSDDDNSEL</sequence>
<feature type="coiled-coil region" evidence="1">
    <location>
        <begin position="137"/>
        <end position="171"/>
    </location>
</feature>
<dbReference type="Proteomes" id="UP000319160">
    <property type="component" value="Unassembled WGS sequence"/>
</dbReference>
<dbReference type="OrthoDB" id="8064436at2759"/>
<feature type="compositionally biased region" description="Acidic residues" evidence="2">
    <location>
        <begin position="364"/>
        <end position="377"/>
    </location>
</feature>
<dbReference type="SUPFAM" id="SSF58022">
    <property type="entry name" value="XRCC4, C-terminal oligomerization domain"/>
    <property type="match status" value="1"/>
</dbReference>
<feature type="region of interest" description="Disordered" evidence="2">
    <location>
        <begin position="203"/>
        <end position="377"/>
    </location>
</feature>
<feature type="compositionally biased region" description="Polar residues" evidence="2">
    <location>
        <begin position="265"/>
        <end position="279"/>
    </location>
</feature>
<keyword evidence="4" id="KW-1185">Reference proteome</keyword>
<dbReference type="PANTHER" id="PTHR42067:SF1">
    <property type="entry name" value="MITOTIC APPARATUS PROTEIN P62"/>
    <property type="match status" value="1"/>
</dbReference>
<evidence type="ECO:0000313" key="4">
    <source>
        <dbReference type="Proteomes" id="UP000319160"/>
    </source>
</evidence>
<dbReference type="AlphaFoldDB" id="A0A553I3A9"/>
<organism evidence="3 4">
    <name type="scientific">Xylaria flabelliformis</name>
    <dbReference type="NCBI Taxonomy" id="2512241"/>
    <lineage>
        <taxon>Eukaryota</taxon>
        <taxon>Fungi</taxon>
        <taxon>Dikarya</taxon>
        <taxon>Ascomycota</taxon>
        <taxon>Pezizomycotina</taxon>
        <taxon>Sordariomycetes</taxon>
        <taxon>Xylariomycetidae</taxon>
        <taxon>Xylariales</taxon>
        <taxon>Xylariaceae</taxon>
        <taxon>Xylaria</taxon>
    </lineage>
</organism>
<evidence type="ECO:0000256" key="1">
    <source>
        <dbReference type="SAM" id="Coils"/>
    </source>
</evidence>
<evidence type="ECO:0000313" key="3">
    <source>
        <dbReference type="EMBL" id="TRX94682.1"/>
    </source>
</evidence>
<feature type="compositionally biased region" description="Polar residues" evidence="2">
    <location>
        <begin position="301"/>
        <end position="318"/>
    </location>
</feature>
<dbReference type="PANTHER" id="PTHR42067">
    <property type="entry name" value="YALI0C15378P"/>
    <property type="match status" value="1"/>
</dbReference>
<reference evidence="4" key="1">
    <citation type="submission" date="2019-06" db="EMBL/GenBank/DDBJ databases">
        <title>Draft genome sequence of the griseofulvin-producing fungus Xylaria cubensis strain G536.</title>
        <authorList>
            <person name="Mead M.E."/>
            <person name="Raja H.A."/>
            <person name="Steenwyk J.L."/>
            <person name="Knowles S.L."/>
            <person name="Oberlies N.H."/>
            <person name="Rokas A."/>
        </authorList>
    </citation>
    <scope>NUCLEOTIDE SEQUENCE [LARGE SCALE GENOMIC DNA]</scope>
    <source>
        <strain evidence="4">G536</strain>
    </source>
</reference>
<accession>A0A553I3A9</accession>
<dbReference type="Gene3D" id="1.20.5.370">
    <property type="match status" value="1"/>
</dbReference>